<evidence type="ECO:0000313" key="4">
    <source>
        <dbReference type="EMBL" id="KAJ5538178.1"/>
    </source>
</evidence>
<organism evidence="4 5">
    <name type="scientific">Penicillium frequentans</name>
    <dbReference type="NCBI Taxonomy" id="3151616"/>
    <lineage>
        <taxon>Eukaryota</taxon>
        <taxon>Fungi</taxon>
        <taxon>Dikarya</taxon>
        <taxon>Ascomycota</taxon>
        <taxon>Pezizomycotina</taxon>
        <taxon>Eurotiomycetes</taxon>
        <taxon>Eurotiomycetidae</taxon>
        <taxon>Eurotiales</taxon>
        <taxon>Aspergillaceae</taxon>
        <taxon>Penicillium</taxon>
    </lineage>
</organism>
<feature type="chain" id="PRO_5041944623" evidence="3">
    <location>
        <begin position="20"/>
        <end position="235"/>
    </location>
</feature>
<feature type="signal peptide" evidence="3">
    <location>
        <begin position="1"/>
        <end position="19"/>
    </location>
</feature>
<keyword evidence="2" id="KW-0472">Membrane</keyword>
<evidence type="ECO:0000256" key="3">
    <source>
        <dbReference type="SAM" id="SignalP"/>
    </source>
</evidence>
<keyword evidence="2" id="KW-0812">Transmembrane</keyword>
<protein>
    <submittedName>
        <fullName evidence="4">Uncharacterized protein</fullName>
    </submittedName>
</protein>
<keyword evidence="5" id="KW-1185">Reference proteome</keyword>
<feature type="region of interest" description="Disordered" evidence="1">
    <location>
        <begin position="86"/>
        <end position="109"/>
    </location>
</feature>
<keyword evidence="3" id="KW-0732">Signal</keyword>
<dbReference type="EMBL" id="JAQIZZ010000006">
    <property type="protein sequence ID" value="KAJ5538178.1"/>
    <property type="molecule type" value="Genomic_DNA"/>
</dbReference>
<name>A0AAD6CT91_9EURO</name>
<comment type="caution">
    <text evidence="4">The sequence shown here is derived from an EMBL/GenBank/DDBJ whole genome shotgun (WGS) entry which is preliminary data.</text>
</comment>
<feature type="transmembrane region" description="Helical" evidence="2">
    <location>
        <begin position="157"/>
        <end position="177"/>
    </location>
</feature>
<feature type="region of interest" description="Disordered" evidence="1">
    <location>
        <begin position="44"/>
        <end position="67"/>
    </location>
</feature>
<evidence type="ECO:0000256" key="1">
    <source>
        <dbReference type="SAM" id="MobiDB-lite"/>
    </source>
</evidence>
<evidence type="ECO:0000313" key="5">
    <source>
        <dbReference type="Proteomes" id="UP001220324"/>
    </source>
</evidence>
<reference evidence="4 5" key="1">
    <citation type="journal article" date="2023" name="IMA Fungus">
        <title>Comparative genomic study of the Penicillium genus elucidates a diverse pangenome and 15 lateral gene transfer events.</title>
        <authorList>
            <person name="Petersen C."/>
            <person name="Sorensen T."/>
            <person name="Nielsen M.R."/>
            <person name="Sondergaard T.E."/>
            <person name="Sorensen J.L."/>
            <person name="Fitzpatrick D.A."/>
            <person name="Frisvad J.C."/>
            <person name="Nielsen K.L."/>
        </authorList>
    </citation>
    <scope>NUCLEOTIDE SEQUENCE [LARGE SCALE GENOMIC DNA]</scope>
    <source>
        <strain evidence="4 5">IBT 35679</strain>
    </source>
</reference>
<keyword evidence="2" id="KW-1133">Transmembrane helix</keyword>
<gene>
    <name evidence="4" type="ORF">N7494_007657</name>
</gene>
<feature type="compositionally biased region" description="Polar residues" evidence="1">
    <location>
        <begin position="96"/>
        <end position="109"/>
    </location>
</feature>
<evidence type="ECO:0000256" key="2">
    <source>
        <dbReference type="SAM" id="Phobius"/>
    </source>
</evidence>
<dbReference type="Proteomes" id="UP001220324">
    <property type="component" value="Unassembled WGS sequence"/>
</dbReference>
<feature type="compositionally biased region" description="Polar residues" evidence="1">
    <location>
        <begin position="52"/>
        <end position="67"/>
    </location>
</feature>
<accession>A0AAD6CT91</accession>
<sequence>MKVSAIYVVLGASASLGLALPIQETISAAVDTALSGTRGLFHSPQNIVAHGSDSNQPSQSEPPTFQQYTDRHRQEELGFIRSNEKEFNLPTGLGPTPSQSGPFSTYDQPKSASTYGTFLGKWRPFRHDQPHQCNHTHSAHTVTYLKPLDLLDIMENYGPVCVALAIFVLVPIAYFVLELLEITLQYFVRERFPQRGRDRLQLLGPERQLRAVNAFQREKIIEKEKRWWQARRARY</sequence>
<proteinExistence type="predicted"/>
<dbReference type="AlphaFoldDB" id="A0AAD6CT91"/>